<evidence type="ECO:0000313" key="3">
    <source>
        <dbReference type="Proteomes" id="UP001201463"/>
    </source>
</evidence>
<organism evidence="2 3">
    <name type="scientific">Pelomonas caseinilytica</name>
    <dbReference type="NCBI Taxonomy" id="2906763"/>
    <lineage>
        <taxon>Bacteria</taxon>
        <taxon>Pseudomonadati</taxon>
        <taxon>Pseudomonadota</taxon>
        <taxon>Betaproteobacteria</taxon>
        <taxon>Burkholderiales</taxon>
        <taxon>Sphaerotilaceae</taxon>
        <taxon>Roseateles</taxon>
    </lineage>
</organism>
<accession>A0ABS8XE91</accession>
<sequence length="183" mass="19278">MAAAAFLDRRGLLLAALAVAFGARAGEDEAVEYQVKAAFVCKFGNYVEWPREALGGPGEPLRIGVMGPDAVVAEFRHTAQVASAAGRPVEVQRLTQPELPEGLHAVFVARAMAHQAAAVLAAARGRPILTVTELDAGDAAGMINFVVVDDKVRFDILLPAALQSGLKISVRLLGVARRVEGRS</sequence>
<dbReference type="InterPro" id="IPR025293">
    <property type="entry name" value="YfiR/HmsC-like"/>
</dbReference>
<name>A0ABS8XE91_9BURK</name>
<dbReference type="Proteomes" id="UP001201463">
    <property type="component" value="Unassembled WGS sequence"/>
</dbReference>
<feature type="signal peptide" evidence="1">
    <location>
        <begin position="1"/>
        <end position="25"/>
    </location>
</feature>
<dbReference type="RefSeq" id="WP_233391132.1">
    <property type="nucleotide sequence ID" value="NZ_JAJTWT010000003.1"/>
</dbReference>
<feature type="chain" id="PRO_5045247567" evidence="1">
    <location>
        <begin position="26"/>
        <end position="183"/>
    </location>
</feature>
<comment type="caution">
    <text evidence="2">The sequence shown here is derived from an EMBL/GenBank/DDBJ whole genome shotgun (WGS) entry which is preliminary data.</text>
</comment>
<keyword evidence="3" id="KW-1185">Reference proteome</keyword>
<evidence type="ECO:0000256" key="1">
    <source>
        <dbReference type="SAM" id="SignalP"/>
    </source>
</evidence>
<gene>
    <name evidence="2" type="ORF">LXT12_08545</name>
</gene>
<dbReference type="EMBL" id="JAJTWT010000003">
    <property type="protein sequence ID" value="MCE4537297.1"/>
    <property type="molecule type" value="Genomic_DNA"/>
</dbReference>
<proteinExistence type="predicted"/>
<dbReference type="Pfam" id="PF13689">
    <property type="entry name" value="DUF4154"/>
    <property type="match status" value="1"/>
</dbReference>
<keyword evidence="1" id="KW-0732">Signal</keyword>
<reference evidence="2 3" key="1">
    <citation type="submission" date="2021-12" db="EMBL/GenBank/DDBJ databases">
        <title>Genome seq of p7.</title>
        <authorList>
            <person name="Seo T."/>
        </authorList>
    </citation>
    <scope>NUCLEOTIDE SEQUENCE [LARGE SCALE GENOMIC DNA]</scope>
    <source>
        <strain evidence="2 3">P7</strain>
    </source>
</reference>
<protein>
    <submittedName>
        <fullName evidence="2">YfiR family protein</fullName>
    </submittedName>
</protein>
<evidence type="ECO:0000313" key="2">
    <source>
        <dbReference type="EMBL" id="MCE4537297.1"/>
    </source>
</evidence>